<dbReference type="GO" id="GO:0003700">
    <property type="term" value="F:DNA-binding transcription factor activity"/>
    <property type="evidence" value="ECO:0007669"/>
    <property type="project" value="InterPro"/>
</dbReference>
<dbReference type="CDD" id="cd08422">
    <property type="entry name" value="PBP2_CrgA_like"/>
    <property type="match status" value="1"/>
</dbReference>
<dbReference type="GO" id="GO:0006351">
    <property type="term" value="P:DNA-templated transcription"/>
    <property type="evidence" value="ECO:0007669"/>
    <property type="project" value="TreeGrafter"/>
</dbReference>
<organism evidence="6 7">
    <name type="scientific">Vibrio rumoiensis 1S-45</name>
    <dbReference type="NCBI Taxonomy" id="1188252"/>
    <lineage>
        <taxon>Bacteria</taxon>
        <taxon>Pseudomonadati</taxon>
        <taxon>Pseudomonadota</taxon>
        <taxon>Gammaproteobacteria</taxon>
        <taxon>Vibrionales</taxon>
        <taxon>Vibrionaceae</taxon>
        <taxon>Vibrio</taxon>
    </lineage>
</organism>
<dbReference type="PANTHER" id="PTHR30537:SF5">
    <property type="entry name" value="HTH-TYPE TRANSCRIPTIONAL ACTIVATOR TTDR-RELATED"/>
    <property type="match status" value="1"/>
</dbReference>
<name>A0A1E5DZU3_9VIBR</name>
<dbReference type="InterPro" id="IPR036388">
    <property type="entry name" value="WH-like_DNA-bd_sf"/>
</dbReference>
<feature type="domain" description="HTH lysR-type" evidence="5">
    <location>
        <begin position="13"/>
        <end position="65"/>
    </location>
</feature>
<sequence length="302" mass="33558">MNTNRVMNLMPEMATFVTVIEEGSFSKAAIKLGVMPSSVSRSISKLETALQQKLIERTTRRLRLTSVGEDVFQLCLDMLQSAKQAVHAAHTNTDEISGELTIAAPKALARQVLMPTVLEFIKAYPNVCLKWKVTDHYIDPVGGEVDVVIHITDHPVEGLIAKSLGSVKRIACASPDYIQKHGLPIHPSDLTTHQCIGYGETPADSSWTLSQNTKKYTINIKGSLAVNHSEIRREAVLQGLGISIFPDFTITDYLDSGELIQIFPEWYIKGNYQGKIVAQYPQSKYIPNQLKAFINFLNNIQC</sequence>
<dbReference type="RefSeq" id="WP_026025717.1">
    <property type="nucleotide sequence ID" value="NZ_AJYK02000088.1"/>
</dbReference>
<keyword evidence="7" id="KW-1185">Reference proteome</keyword>
<evidence type="ECO:0000313" key="6">
    <source>
        <dbReference type="EMBL" id="OEF23514.1"/>
    </source>
</evidence>
<dbReference type="Proteomes" id="UP000094070">
    <property type="component" value="Unassembled WGS sequence"/>
</dbReference>
<dbReference type="Pfam" id="PF00126">
    <property type="entry name" value="HTH_1"/>
    <property type="match status" value="1"/>
</dbReference>
<dbReference type="PANTHER" id="PTHR30537">
    <property type="entry name" value="HTH-TYPE TRANSCRIPTIONAL REGULATOR"/>
    <property type="match status" value="1"/>
</dbReference>
<evidence type="ECO:0000256" key="4">
    <source>
        <dbReference type="ARBA" id="ARBA00023163"/>
    </source>
</evidence>
<dbReference type="SUPFAM" id="SSF53850">
    <property type="entry name" value="Periplasmic binding protein-like II"/>
    <property type="match status" value="1"/>
</dbReference>
<keyword evidence="3" id="KW-0238">DNA-binding</keyword>
<reference evidence="6 7" key="1">
    <citation type="journal article" date="2012" name="Science">
        <title>Ecological populations of bacteria act as socially cohesive units of antibiotic production and resistance.</title>
        <authorList>
            <person name="Cordero O.X."/>
            <person name="Wildschutte H."/>
            <person name="Kirkup B."/>
            <person name="Proehl S."/>
            <person name="Ngo L."/>
            <person name="Hussain F."/>
            <person name="Le Roux F."/>
            <person name="Mincer T."/>
            <person name="Polz M.F."/>
        </authorList>
    </citation>
    <scope>NUCLEOTIDE SEQUENCE [LARGE SCALE GENOMIC DNA]</scope>
    <source>
        <strain evidence="6 7">1S-45</strain>
    </source>
</reference>
<evidence type="ECO:0000256" key="2">
    <source>
        <dbReference type="ARBA" id="ARBA00023015"/>
    </source>
</evidence>
<evidence type="ECO:0000313" key="7">
    <source>
        <dbReference type="Proteomes" id="UP000094070"/>
    </source>
</evidence>
<dbReference type="AlphaFoldDB" id="A0A1E5DZU3"/>
<protein>
    <submittedName>
        <fullName evidence="6">LysR family transcriptional regulator</fullName>
    </submittedName>
</protein>
<evidence type="ECO:0000256" key="1">
    <source>
        <dbReference type="ARBA" id="ARBA00009437"/>
    </source>
</evidence>
<evidence type="ECO:0000259" key="5">
    <source>
        <dbReference type="PROSITE" id="PS50931"/>
    </source>
</evidence>
<keyword evidence="2" id="KW-0805">Transcription regulation</keyword>
<accession>A0A1E5DZU3</accession>
<dbReference type="InterPro" id="IPR058163">
    <property type="entry name" value="LysR-type_TF_proteobact-type"/>
</dbReference>
<dbReference type="GO" id="GO:0043565">
    <property type="term" value="F:sequence-specific DNA binding"/>
    <property type="evidence" value="ECO:0007669"/>
    <property type="project" value="TreeGrafter"/>
</dbReference>
<dbReference type="Gene3D" id="3.40.190.290">
    <property type="match status" value="1"/>
</dbReference>
<dbReference type="InterPro" id="IPR036390">
    <property type="entry name" value="WH_DNA-bd_sf"/>
</dbReference>
<dbReference type="eggNOG" id="COG0583">
    <property type="taxonomic scope" value="Bacteria"/>
</dbReference>
<dbReference type="FunFam" id="1.10.10.10:FF:000001">
    <property type="entry name" value="LysR family transcriptional regulator"/>
    <property type="match status" value="1"/>
</dbReference>
<dbReference type="EMBL" id="AJYK02000088">
    <property type="protein sequence ID" value="OEF23514.1"/>
    <property type="molecule type" value="Genomic_DNA"/>
</dbReference>
<evidence type="ECO:0000256" key="3">
    <source>
        <dbReference type="ARBA" id="ARBA00023125"/>
    </source>
</evidence>
<comment type="caution">
    <text evidence="6">The sequence shown here is derived from an EMBL/GenBank/DDBJ whole genome shotgun (WGS) entry which is preliminary data.</text>
</comment>
<gene>
    <name evidence="6" type="ORF">A1QC_11590</name>
</gene>
<comment type="similarity">
    <text evidence="1">Belongs to the LysR transcriptional regulatory family.</text>
</comment>
<dbReference type="STRING" id="1188252.A1QC_11590"/>
<dbReference type="PROSITE" id="PS50931">
    <property type="entry name" value="HTH_LYSR"/>
    <property type="match status" value="1"/>
</dbReference>
<dbReference type="InterPro" id="IPR005119">
    <property type="entry name" value="LysR_subst-bd"/>
</dbReference>
<dbReference type="OrthoDB" id="9786526at2"/>
<keyword evidence="4" id="KW-0804">Transcription</keyword>
<dbReference type="Pfam" id="PF03466">
    <property type="entry name" value="LysR_substrate"/>
    <property type="match status" value="1"/>
</dbReference>
<proteinExistence type="inferred from homology"/>
<dbReference type="Gene3D" id="1.10.10.10">
    <property type="entry name" value="Winged helix-like DNA-binding domain superfamily/Winged helix DNA-binding domain"/>
    <property type="match status" value="1"/>
</dbReference>
<dbReference type="SUPFAM" id="SSF46785">
    <property type="entry name" value="Winged helix' DNA-binding domain"/>
    <property type="match status" value="1"/>
</dbReference>
<dbReference type="InterPro" id="IPR000847">
    <property type="entry name" value="LysR_HTH_N"/>
</dbReference>